<dbReference type="Proteomes" id="UP000054097">
    <property type="component" value="Unassembled WGS sequence"/>
</dbReference>
<evidence type="ECO:0000313" key="2">
    <source>
        <dbReference type="Proteomes" id="UP000054097"/>
    </source>
</evidence>
<reference evidence="2" key="2">
    <citation type="submission" date="2015-01" db="EMBL/GenBank/DDBJ databases">
        <title>Evolutionary Origins and Diversification of the Mycorrhizal Mutualists.</title>
        <authorList>
            <consortium name="DOE Joint Genome Institute"/>
            <consortium name="Mycorrhizal Genomics Consortium"/>
            <person name="Kohler A."/>
            <person name="Kuo A."/>
            <person name="Nagy L.G."/>
            <person name="Floudas D."/>
            <person name="Copeland A."/>
            <person name="Barry K.W."/>
            <person name="Cichocki N."/>
            <person name="Veneault-Fourrey C."/>
            <person name="LaButti K."/>
            <person name="Lindquist E.A."/>
            <person name="Lipzen A."/>
            <person name="Lundell T."/>
            <person name="Morin E."/>
            <person name="Murat C."/>
            <person name="Riley R."/>
            <person name="Ohm R."/>
            <person name="Sun H."/>
            <person name="Tunlid A."/>
            <person name="Henrissat B."/>
            <person name="Grigoriev I.V."/>
            <person name="Hibbett D.S."/>
            <person name="Martin F."/>
        </authorList>
    </citation>
    <scope>NUCLEOTIDE SEQUENCE [LARGE SCALE GENOMIC DNA]</scope>
    <source>
        <strain evidence="2">MAFF 305830</strain>
    </source>
</reference>
<evidence type="ECO:0000313" key="1">
    <source>
        <dbReference type="EMBL" id="KIM32124.1"/>
    </source>
</evidence>
<sequence length="80" mass="9102">MGREGSSIEAAGLLGALTHFKSGKLRSGTMEFRGILLHSIEDHSNLAENRPSNLPSIDFRLFLATFDWNQPRFCKFRFIF</sequence>
<dbReference type="EMBL" id="KN824280">
    <property type="protein sequence ID" value="KIM32124.1"/>
    <property type="molecule type" value="Genomic_DNA"/>
</dbReference>
<accession>A0A0C3BJ80</accession>
<keyword evidence="2" id="KW-1185">Reference proteome</keyword>
<reference evidence="1 2" key="1">
    <citation type="submission" date="2014-04" db="EMBL/GenBank/DDBJ databases">
        <authorList>
            <consortium name="DOE Joint Genome Institute"/>
            <person name="Kuo A."/>
            <person name="Zuccaro A."/>
            <person name="Kohler A."/>
            <person name="Nagy L.G."/>
            <person name="Floudas D."/>
            <person name="Copeland A."/>
            <person name="Barry K.W."/>
            <person name="Cichocki N."/>
            <person name="Veneault-Fourrey C."/>
            <person name="LaButti K."/>
            <person name="Lindquist E.A."/>
            <person name="Lipzen A."/>
            <person name="Lundell T."/>
            <person name="Morin E."/>
            <person name="Murat C."/>
            <person name="Sun H."/>
            <person name="Tunlid A."/>
            <person name="Henrissat B."/>
            <person name="Grigoriev I.V."/>
            <person name="Hibbett D.S."/>
            <person name="Martin F."/>
            <person name="Nordberg H.P."/>
            <person name="Cantor M.N."/>
            <person name="Hua S.X."/>
        </authorList>
    </citation>
    <scope>NUCLEOTIDE SEQUENCE [LARGE SCALE GENOMIC DNA]</scope>
    <source>
        <strain evidence="1 2">MAFF 305830</strain>
    </source>
</reference>
<protein>
    <submittedName>
        <fullName evidence="1">Uncharacterized protein</fullName>
    </submittedName>
</protein>
<organism evidence="1 2">
    <name type="scientific">Serendipita vermifera MAFF 305830</name>
    <dbReference type="NCBI Taxonomy" id="933852"/>
    <lineage>
        <taxon>Eukaryota</taxon>
        <taxon>Fungi</taxon>
        <taxon>Dikarya</taxon>
        <taxon>Basidiomycota</taxon>
        <taxon>Agaricomycotina</taxon>
        <taxon>Agaricomycetes</taxon>
        <taxon>Sebacinales</taxon>
        <taxon>Serendipitaceae</taxon>
        <taxon>Serendipita</taxon>
    </lineage>
</organism>
<dbReference type="AlphaFoldDB" id="A0A0C3BJ80"/>
<proteinExistence type="predicted"/>
<gene>
    <name evidence="1" type="ORF">M408DRAFT_326791</name>
</gene>
<dbReference type="HOGENOM" id="CLU_2591290_0_0_1"/>
<name>A0A0C3BJ80_SERVB</name>